<dbReference type="PATRIC" id="fig|37919.13.peg.3512"/>
<accession>A0A1B1K619</accession>
<sequence>MPSVVFAGRSVTGGVLGAEWSALTAVESLGVPSSVRFRHATPHTIGFTYRERVIAALFEHGAGQANLSGLCFAPVAGVAAFSVG</sequence>
<gene>
    <name evidence="1" type="ORF">R1CP_16940</name>
</gene>
<organism evidence="1 2">
    <name type="scientific">Rhodococcus opacus</name>
    <name type="common">Nocardia opaca</name>
    <dbReference type="NCBI Taxonomy" id="37919"/>
    <lineage>
        <taxon>Bacteria</taxon>
        <taxon>Bacillati</taxon>
        <taxon>Actinomycetota</taxon>
        <taxon>Actinomycetes</taxon>
        <taxon>Mycobacteriales</taxon>
        <taxon>Nocardiaceae</taxon>
        <taxon>Rhodococcus</taxon>
    </lineage>
</organism>
<proteinExistence type="predicted"/>
<evidence type="ECO:0000313" key="2">
    <source>
        <dbReference type="Proteomes" id="UP000186108"/>
    </source>
</evidence>
<dbReference type="EMBL" id="CP009111">
    <property type="protein sequence ID" value="ANS28074.1"/>
    <property type="molecule type" value="Genomic_DNA"/>
</dbReference>
<evidence type="ECO:0000313" key="1">
    <source>
        <dbReference type="EMBL" id="ANS28074.1"/>
    </source>
</evidence>
<reference evidence="1 2" key="1">
    <citation type="submission" date="2014-07" db="EMBL/GenBank/DDBJ databases">
        <authorList>
            <person name="Zhang J.E."/>
            <person name="Yang H."/>
            <person name="Guo J."/>
            <person name="Deng Z."/>
            <person name="Luo H."/>
            <person name="Luo M."/>
            <person name="Zhao B."/>
        </authorList>
    </citation>
    <scope>NUCLEOTIDE SEQUENCE [LARGE SCALE GENOMIC DNA]</scope>
    <source>
        <strain evidence="1 2">1CP</strain>
    </source>
</reference>
<name>A0A1B1K619_RHOOP</name>
<dbReference type="Proteomes" id="UP000186108">
    <property type="component" value="Chromosome"/>
</dbReference>
<protein>
    <submittedName>
        <fullName evidence="1">Uncharacterized protein</fullName>
    </submittedName>
</protein>
<dbReference type="AlphaFoldDB" id="A0A1B1K619"/>